<feature type="compositionally biased region" description="Basic residues" evidence="1">
    <location>
        <begin position="1098"/>
        <end position="1107"/>
    </location>
</feature>
<feature type="compositionally biased region" description="Basic and acidic residues" evidence="1">
    <location>
        <begin position="426"/>
        <end position="442"/>
    </location>
</feature>
<dbReference type="GeneID" id="107227405"/>
<dbReference type="RefSeq" id="XP_015524019.1">
    <property type="nucleotide sequence ID" value="XM_015668533.1"/>
</dbReference>
<dbReference type="PANTHER" id="PTHR43684">
    <property type="match status" value="1"/>
</dbReference>
<dbReference type="RefSeq" id="XP_046600501.1">
    <property type="nucleotide sequence ID" value="XM_046744545.1"/>
</dbReference>
<feature type="region of interest" description="Disordered" evidence="1">
    <location>
        <begin position="618"/>
        <end position="647"/>
    </location>
</feature>
<gene>
    <name evidence="3 4" type="primary">LOC107227405</name>
</gene>
<feature type="region of interest" description="Disordered" evidence="1">
    <location>
        <begin position="1039"/>
        <end position="1115"/>
    </location>
</feature>
<feature type="region of interest" description="Disordered" evidence="1">
    <location>
        <begin position="426"/>
        <end position="450"/>
    </location>
</feature>
<dbReference type="Gene3D" id="3.90.226.10">
    <property type="entry name" value="2-enoyl-CoA Hydratase, Chain A, domain 1"/>
    <property type="match status" value="1"/>
</dbReference>
<dbReference type="InterPro" id="IPR051053">
    <property type="entry name" value="ECH/Chromodomain_protein"/>
</dbReference>
<feature type="compositionally biased region" description="Polar residues" evidence="1">
    <location>
        <begin position="978"/>
        <end position="997"/>
    </location>
</feature>
<dbReference type="OrthoDB" id="6357915at2759"/>
<organism evidence="2 4">
    <name type="scientific">Neodiprion lecontei</name>
    <name type="common">Redheaded pine sawfly</name>
    <dbReference type="NCBI Taxonomy" id="441921"/>
    <lineage>
        <taxon>Eukaryota</taxon>
        <taxon>Metazoa</taxon>
        <taxon>Ecdysozoa</taxon>
        <taxon>Arthropoda</taxon>
        <taxon>Hexapoda</taxon>
        <taxon>Insecta</taxon>
        <taxon>Pterygota</taxon>
        <taxon>Neoptera</taxon>
        <taxon>Endopterygota</taxon>
        <taxon>Hymenoptera</taxon>
        <taxon>Tenthredinoidea</taxon>
        <taxon>Diprionidae</taxon>
        <taxon>Diprioninae</taxon>
        <taxon>Neodiprion</taxon>
    </lineage>
</organism>
<feature type="compositionally biased region" description="Basic and acidic residues" evidence="1">
    <location>
        <begin position="1000"/>
        <end position="1009"/>
    </location>
</feature>
<proteinExistence type="predicted"/>
<feature type="region of interest" description="Disordered" evidence="1">
    <location>
        <begin position="1"/>
        <end position="21"/>
    </location>
</feature>
<dbReference type="Gene3D" id="1.10.12.10">
    <property type="entry name" value="Lyase 2-enoyl-coa Hydratase, Chain A, domain 2"/>
    <property type="match status" value="1"/>
</dbReference>
<feature type="compositionally biased region" description="Basic and acidic residues" evidence="1">
    <location>
        <begin position="751"/>
        <end position="761"/>
    </location>
</feature>
<evidence type="ECO:0000313" key="4">
    <source>
        <dbReference type="RefSeq" id="XP_046600501.1"/>
    </source>
</evidence>
<feature type="region of interest" description="Disordered" evidence="1">
    <location>
        <begin position="669"/>
        <end position="701"/>
    </location>
</feature>
<feature type="compositionally biased region" description="Polar residues" evidence="1">
    <location>
        <begin position="689"/>
        <end position="701"/>
    </location>
</feature>
<feature type="compositionally biased region" description="Low complexity" evidence="1">
    <location>
        <begin position="627"/>
        <end position="641"/>
    </location>
</feature>
<evidence type="ECO:0000256" key="1">
    <source>
        <dbReference type="SAM" id="MobiDB-lite"/>
    </source>
</evidence>
<feature type="region of interest" description="Disordered" evidence="1">
    <location>
        <begin position="896"/>
        <end position="915"/>
    </location>
</feature>
<protein>
    <submittedName>
        <fullName evidence="3 4">Uncharacterized protein LOC107227405</fullName>
    </submittedName>
</protein>
<dbReference type="Proteomes" id="UP000829291">
    <property type="component" value="Chromosome 7"/>
</dbReference>
<dbReference type="CDD" id="cd06558">
    <property type="entry name" value="crotonase-like"/>
    <property type="match status" value="1"/>
</dbReference>
<feature type="compositionally biased region" description="Low complexity" evidence="1">
    <location>
        <begin position="1042"/>
        <end position="1055"/>
    </location>
</feature>
<evidence type="ECO:0000313" key="2">
    <source>
        <dbReference type="Proteomes" id="UP000829291"/>
    </source>
</evidence>
<feature type="compositionally biased region" description="Basic and acidic residues" evidence="1">
    <location>
        <begin position="731"/>
        <end position="744"/>
    </location>
</feature>
<keyword evidence="2" id="KW-1185">Reference proteome</keyword>
<dbReference type="InterPro" id="IPR014748">
    <property type="entry name" value="Enoyl-CoA_hydra_C"/>
</dbReference>
<dbReference type="SUPFAM" id="SSF52096">
    <property type="entry name" value="ClpP/crotonase"/>
    <property type="match status" value="1"/>
</dbReference>
<dbReference type="PANTHER" id="PTHR43684:SF11">
    <property type="entry name" value="CHROMO DOMAIN-CONTAINING PROTEIN"/>
    <property type="match status" value="1"/>
</dbReference>
<dbReference type="InterPro" id="IPR001753">
    <property type="entry name" value="Enoyl-CoA_hydra/iso"/>
</dbReference>
<accession>A0A6J0CC65</accession>
<feature type="region of interest" description="Disordered" evidence="1">
    <location>
        <begin position="731"/>
        <end position="774"/>
    </location>
</feature>
<evidence type="ECO:0000313" key="3">
    <source>
        <dbReference type="RefSeq" id="XP_015524019.1"/>
    </source>
</evidence>
<sequence length="1519" mass="167885">MEQQNMEGSTEQTGNSNFNESISNATCKNVTLKEVARLHTANQALDTPPQDILIDHLKIEPMVTEVITEPMAVVMENHENPPDFPSSKNCDPNNECTFEVAEQMVEVVTSVDTSEVDTELVAKGTLDDSLKEETSQLIEMKTENISDLMHQNLSFDIDECGHRAVEDATVVEETIQTHEPCDPSVMSIVEEIVTTSKQPYTVEIQEEDSSDDREGFVTKELVLLEVVEDGDAGVEENDAAVEESDAALQESDAAVDENIIELEIDQTHDCVATSSEPISNELFLSKNHDNEDNSQLVSDKAEIKDASLENDNEDHESTTIVSVTIKTDQTAEITRNEKSSVESQVLRKPDNHRSVIQEIVDDWIDDNNDDIPDCKHSASDSHDSVEIELKTLLADDKPTHKGDKIVDDSYQIINKSSSKETVNIKEKKTRKGTESVDKERVNGLESETSKGGTTVDETLVAIKPESVPEALVRVVSKPMTNRSAVTMISKKKQQPTRAGVKVLGRHLMSQIASKADVTEVIQERIKEKQKEIDLPQGGDILFVKKITQRLSSKLSGASTNALSAKISFSEPSKMSSEYYTKKSPAKDKIMDVAERIETADNRELLAILEGDVDPDWSNLKPHTVVESTKSSEPTPNTTSTPVKLDPYKERELALKQLLELPSISLKRHSRKRRTFKPAPSKVSSDTDETPPNINAVQTTASVIDAENIQTEPAEEENPPPTIELVVKQERMQVSVEDHSEESRSGRKRKPTEKAREHEQNSSKKQKVYKGKVAAQKKPNKIETLVEASVPEVPAVETSVDESEATSVISKTTSRNILSKVGPTKNRMYQSKSQKMGKKLVQTIGKRNVPAKKLLRQKSSTNVTNAKSVHMKSKFISSPKKYRTTIKQQQQQQQQKVQKQLMEVSSSDTKPKKKSNEIDKLLQDEGVVNLLYDVEQPERKRLIPITKSQTKVMDLHKVQRELKIRTKLVRNAVLRLRTSGGSPTKISRSKRGTQQINLPENENRENERIKSTRSSVSSSGDFIYPAKIRNAADASIIVRRHSSSSFSSTSGSPRVSIDGPDKQTEPSGAEEGPAHVTRSARRRHSQNEKNKQSTDTLSPHKKVGVSRKKSTESTEHECVVSLEKGITLASRPNLRADSRSTEKLNKNIETTDIGQANSHVSGIKVSTRSNGASLEKEVTKMKKGTKTKAAANKAKDALEYEMDNEQEDKLSACLAEAVSALSNVDATAGSSGSTIVLRKLKAPSNATKPTDKIQPDLLDQFSSNEINLRRHGNIVELIMIPSSSKLKNGITLQLMQELREVLLLLRRDDGCRVVLLTSTGTSFCEGLDLSNLINSDREERRVNAEELANGVKEFIKTLANFNKPIVAGIHGAAVGLGVTMLPLFDLVIASDKATFSMPYGQLGQIPEGAAILTLSQTIGNTVTSELLLGGRTLTASEALRAGLVSRVLWPDRFQGELIPSLRAMSEHSSQSMEATKTLLRHSLRKKLDAALESESYLLIQHWCSAECQTLIKNYLDGKGH</sequence>
<reference evidence="4" key="1">
    <citation type="submission" date="2025-05" db="UniProtKB">
        <authorList>
            <consortium name="RefSeq"/>
        </authorList>
    </citation>
    <scope>IDENTIFICATION</scope>
    <source>
        <tissue evidence="4">Thorax and Abdomen</tissue>
        <tissue evidence="3">Whole body</tissue>
    </source>
</reference>
<dbReference type="InterPro" id="IPR029045">
    <property type="entry name" value="ClpP/crotonase-like_dom_sf"/>
</dbReference>
<name>A0A6J0CC65_NEOLC</name>
<dbReference type="Pfam" id="PF00378">
    <property type="entry name" value="ECH_1"/>
    <property type="match status" value="1"/>
</dbReference>
<feature type="region of interest" description="Disordered" evidence="1">
    <location>
        <begin position="978"/>
        <end position="1019"/>
    </location>
</feature>
<dbReference type="CTD" id="116874"/>
<dbReference type="KEGG" id="nlo:107227405"/>